<feature type="compositionally biased region" description="Basic and acidic residues" evidence="1">
    <location>
        <begin position="39"/>
        <end position="54"/>
    </location>
</feature>
<evidence type="ECO:0000256" key="1">
    <source>
        <dbReference type="SAM" id="MobiDB-lite"/>
    </source>
</evidence>
<dbReference type="GeneID" id="73381923"/>
<feature type="compositionally biased region" description="Basic residues" evidence="1">
    <location>
        <begin position="330"/>
        <end position="339"/>
    </location>
</feature>
<comment type="caution">
    <text evidence="3">The sequence shown here is derived from an EMBL/GenBank/DDBJ whole genome shotgun (WGS) entry which is preliminary data.</text>
</comment>
<evidence type="ECO:0000313" key="3">
    <source>
        <dbReference type="EMBL" id="KAI3402847.2"/>
    </source>
</evidence>
<dbReference type="RefSeq" id="XP_049178594.1">
    <property type="nucleotide sequence ID" value="XM_049325734.1"/>
</dbReference>
<feature type="compositionally biased region" description="Basic residues" evidence="1">
    <location>
        <begin position="55"/>
        <end position="66"/>
    </location>
</feature>
<accession>A0AAI9STN6</accession>
<feature type="compositionally biased region" description="Basic and acidic residues" evidence="1">
    <location>
        <begin position="340"/>
        <end position="357"/>
    </location>
</feature>
<name>A0AAI9STN6_9ASCO</name>
<organism evidence="3 4">
    <name type="scientific">Candida oxycetoniae</name>
    <dbReference type="NCBI Taxonomy" id="497107"/>
    <lineage>
        <taxon>Eukaryota</taxon>
        <taxon>Fungi</taxon>
        <taxon>Dikarya</taxon>
        <taxon>Ascomycota</taxon>
        <taxon>Saccharomycotina</taxon>
        <taxon>Pichiomycetes</taxon>
        <taxon>Debaryomycetaceae</taxon>
        <taxon>Candida/Lodderomyces clade</taxon>
        <taxon>Candida</taxon>
    </lineage>
</organism>
<feature type="region of interest" description="Disordered" evidence="1">
    <location>
        <begin position="35"/>
        <end position="78"/>
    </location>
</feature>
<reference evidence="3" key="1">
    <citation type="journal article" date="2022" name="DNA Res.">
        <title>Genome analysis of five recently described species of the CUG-Ser clade uncovers Candida theae as a new hybrid lineage with pathogenic potential in the Candida parapsilosis species complex.</title>
        <authorList>
            <person name="Mixao V."/>
            <person name="Del Olmo V."/>
            <person name="Hegedusova E."/>
            <person name="Saus E."/>
            <person name="Pryszcz L."/>
            <person name="Cillingova A."/>
            <person name="Nosek J."/>
            <person name="Gabaldon T."/>
        </authorList>
    </citation>
    <scope>NUCLEOTIDE SEQUENCE</scope>
    <source>
        <strain evidence="3">CBS 10844</strain>
    </source>
</reference>
<evidence type="ECO:0000313" key="4">
    <source>
        <dbReference type="Proteomes" id="UP001202479"/>
    </source>
</evidence>
<dbReference type="Proteomes" id="UP001202479">
    <property type="component" value="Unassembled WGS sequence"/>
</dbReference>
<evidence type="ECO:0000259" key="2">
    <source>
        <dbReference type="Pfam" id="PF10180"/>
    </source>
</evidence>
<feature type="compositionally biased region" description="Basic and acidic residues" evidence="1">
    <location>
        <begin position="228"/>
        <end position="328"/>
    </location>
</feature>
<feature type="region of interest" description="Disordered" evidence="1">
    <location>
        <begin position="215"/>
        <end position="380"/>
    </location>
</feature>
<keyword evidence="4" id="KW-1185">Reference proteome</keyword>
<dbReference type="InterPro" id="IPR019327">
    <property type="entry name" value="WKF"/>
</dbReference>
<proteinExistence type="predicted"/>
<dbReference type="PANTHER" id="PTHR22306:SF2">
    <property type="entry name" value="CHROMOSOME 7 OPEN READING FRAME 50"/>
    <property type="match status" value="1"/>
</dbReference>
<dbReference type="PANTHER" id="PTHR22306">
    <property type="entry name" value="CHROMOSOME 7 OPEN READING FRAME 50"/>
    <property type="match status" value="1"/>
</dbReference>
<dbReference type="EMBL" id="JAHUZD010000140">
    <property type="protein sequence ID" value="KAI3402847.2"/>
    <property type="molecule type" value="Genomic_DNA"/>
</dbReference>
<dbReference type="Pfam" id="PF10180">
    <property type="entry name" value="WKF"/>
    <property type="match status" value="1"/>
</dbReference>
<gene>
    <name evidence="3" type="ORF">KGF56_004308</name>
</gene>
<dbReference type="AlphaFoldDB" id="A0AAI9STN6"/>
<feature type="compositionally biased region" description="Polar residues" evidence="1">
    <location>
        <begin position="358"/>
        <end position="371"/>
    </location>
</feature>
<sequence length="380" mass="44587">MSSIPAWKRAGLSVRNKDTEGDLLVTKRIETADLTSKQIKRESNKRKLQDDAKNKKDKKPPKRIKLPKSERKPPPVKDQLIYLKQFESDRSNWKFSKSKQNWVLKNIQNIPKDYESALVLYLESIQGGSRDRLVEELRGNIERWNTKYEEMERKLLAEEGDEKQEIEIETEKETEKEAEKETKTTEVKAQNEAKEELNVESVRRFKVILETLVDEKIVVKGEEEESRDTETNRTHQQEESRDTETNRTHQQEESRDTETNRTHQQEESRDTVSHQQEESRDTVSHQQEESRDTVSHQQEESRDTVSHQQEESRDTVSHQQEESRDTVSHKQAKKKKHLNKHDQLEKGKGSKQKDTQRKTQSSKANGQSNLIINEIDVSPL</sequence>
<feature type="domain" description="WKF" evidence="2">
    <location>
        <begin position="82"/>
        <end position="137"/>
    </location>
</feature>
<feature type="region of interest" description="Disordered" evidence="1">
    <location>
        <begin position="159"/>
        <end position="200"/>
    </location>
</feature>
<protein>
    <recommendedName>
        <fullName evidence="2">WKF domain-containing protein</fullName>
    </recommendedName>
</protein>